<accession>I4LZ33</accession>
<evidence type="ECO:0000313" key="2">
    <source>
        <dbReference type="Proteomes" id="UP000004884"/>
    </source>
</evidence>
<proteinExistence type="predicted"/>
<evidence type="ECO:0000313" key="1">
    <source>
        <dbReference type="EMBL" id="EIK82223.1"/>
    </source>
</evidence>
<protein>
    <submittedName>
        <fullName evidence="1">Uncharacterized protein</fullName>
    </submittedName>
</protein>
<organism evidence="1 2">
    <name type="scientific">Gardnerella vaginalis 1400E</name>
    <dbReference type="NCBI Taxonomy" id="698956"/>
    <lineage>
        <taxon>Bacteria</taxon>
        <taxon>Bacillati</taxon>
        <taxon>Actinomycetota</taxon>
        <taxon>Actinomycetes</taxon>
        <taxon>Bifidobacteriales</taxon>
        <taxon>Bifidobacteriaceae</taxon>
        <taxon>Gardnerella</taxon>
    </lineage>
</organism>
<dbReference type="AlphaFoldDB" id="I4LZ33"/>
<name>I4LZ33_GARVA</name>
<reference evidence="1 2" key="1">
    <citation type="journal article" date="2012" name="J. Bacteriol.">
        <title>Comparative Genomic Analyses of 17 Clinical Isolates of Gardnerella vaginalis Provide Evidence of Multiple Genetically Isolated Clades Consistent with Subspeciation into Genovars.</title>
        <authorList>
            <person name="Ahmed A."/>
            <person name="Earl J."/>
            <person name="Retchless A."/>
            <person name="Hillier S."/>
            <person name="Rabe L."/>
            <person name="Cherpes T."/>
            <person name="Powell E."/>
            <person name="Janto B."/>
            <person name="Eutsey R."/>
            <person name="Hiller N.L."/>
            <person name="Boissy R."/>
            <person name="Dahlgreen M."/>
            <person name="Hall B."/>
            <person name="Costerton J."/>
            <person name="Post J.C."/>
            <person name="Hu F."/>
            <person name="Ehrlich G."/>
        </authorList>
    </citation>
    <scope>NUCLEOTIDE SEQUENCE [LARGE SCALE GENOMIC DNA]</scope>
    <source>
        <strain evidence="1 2">1400E</strain>
    </source>
</reference>
<dbReference type="Proteomes" id="UP000004884">
    <property type="component" value="Unassembled WGS sequence"/>
</dbReference>
<comment type="caution">
    <text evidence="1">The sequence shown here is derived from an EMBL/GenBank/DDBJ whole genome shotgun (WGS) entry which is preliminary data.</text>
</comment>
<sequence>MLLNNIELDVKTKYIEEKLSQQKVGEYVGTSGA</sequence>
<gene>
    <name evidence="1" type="ORF">CGSMWGv1400E_00025</name>
</gene>
<dbReference type="EMBL" id="ADER01000001">
    <property type="protein sequence ID" value="EIK82223.1"/>
    <property type="molecule type" value="Genomic_DNA"/>
</dbReference>